<dbReference type="KEGG" id="pfaa:MM59RIKEN_21610"/>
<keyword evidence="2" id="KW-0472">Membrane</keyword>
<protein>
    <recommendedName>
        <fullName evidence="5">DUF4179 domain-containing protein</fullName>
    </recommendedName>
</protein>
<reference evidence="3" key="1">
    <citation type="submission" date="2020-09" db="EMBL/GenBank/DDBJ databases">
        <title>New species isolated from human feces.</title>
        <authorList>
            <person name="Kitahara M."/>
            <person name="Shigeno Y."/>
            <person name="Shime M."/>
            <person name="Matsumoto Y."/>
            <person name="Nakamura S."/>
            <person name="Motooka D."/>
            <person name="Fukuoka S."/>
            <person name="Nishikawa H."/>
            <person name="Benno Y."/>
        </authorList>
    </citation>
    <scope>NUCLEOTIDE SEQUENCE</scope>
    <source>
        <strain evidence="3">MM59</strain>
    </source>
</reference>
<name>A0A810QFG5_9FIRM</name>
<feature type="transmembrane region" description="Helical" evidence="2">
    <location>
        <begin position="49"/>
        <end position="71"/>
    </location>
</feature>
<gene>
    <name evidence="3" type="ORF">MM59RIKEN_21610</name>
</gene>
<accession>A0A810QFG5</accession>
<feature type="region of interest" description="Disordered" evidence="1">
    <location>
        <begin position="354"/>
        <end position="387"/>
    </location>
</feature>
<organism evidence="3 4">
    <name type="scientific">Pusillibacter faecalis</name>
    <dbReference type="NCBI Taxonomy" id="2714358"/>
    <lineage>
        <taxon>Bacteria</taxon>
        <taxon>Bacillati</taxon>
        <taxon>Bacillota</taxon>
        <taxon>Clostridia</taxon>
        <taxon>Eubacteriales</taxon>
        <taxon>Oscillospiraceae</taxon>
        <taxon>Pusillibacter</taxon>
    </lineage>
</organism>
<dbReference type="Proteomes" id="UP000679848">
    <property type="component" value="Chromosome"/>
</dbReference>
<evidence type="ECO:0000256" key="2">
    <source>
        <dbReference type="SAM" id="Phobius"/>
    </source>
</evidence>
<keyword evidence="2" id="KW-1133">Transmembrane helix</keyword>
<feature type="compositionally biased region" description="Basic and acidic residues" evidence="1">
    <location>
        <begin position="359"/>
        <end position="374"/>
    </location>
</feature>
<keyword evidence="4" id="KW-1185">Reference proteome</keyword>
<evidence type="ECO:0000313" key="3">
    <source>
        <dbReference type="EMBL" id="BCK84842.1"/>
    </source>
</evidence>
<evidence type="ECO:0008006" key="5">
    <source>
        <dbReference type="Google" id="ProtNLM"/>
    </source>
</evidence>
<dbReference type="EMBL" id="AP023420">
    <property type="protein sequence ID" value="BCK84842.1"/>
    <property type="molecule type" value="Genomic_DNA"/>
</dbReference>
<dbReference type="AlphaFoldDB" id="A0A810QFG5"/>
<dbReference type="RefSeq" id="WP_213543317.1">
    <property type="nucleotide sequence ID" value="NZ_AP023420.1"/>
</dbReference>
<sequence length="387" mass="41723">MNRETYRRAFDDIPFSDDFETRTIKLLQDRARNQEKEKMTMTFSKHRKLAVTLAAAVAALALSVSAAVLWLSPAQVAEEIDDPLLAQAFDGDEALVLNETAQAGEYTVTLGGLVSGTGISNWCGDVEESRTYAVVSVARTDGAPLTDENYDVSASGTFTITPLAEGYPPHAVNVFTLDGSCASFLESGVAYYLLDTQDIQLFADRTVYLAVYQGFVPSYKEFSVAEDGSITMREDVVGCMFTLPLDASQSDPEAARALVEAAGLPTEPMTDKELAALEQEAPKVAEVETPGGIELVEVPGHGTVTAMQAQAAAEYEAYMERESKRLAEAVENGTLSEEAYKQAVQEMEESLAGLWDGTRSPDWHANPDDTEVLRTKPSGAALSAGDN</sequence>
<proteinExistence type="predicted"/>
<evidence type="ECO:0000313" key="4">
    <source>
        <dbReference type="Proteomes" id="UP000679848"/>
    </source>
</evidence>
<keyword evidence="2" id="KW-0812">Transmembrane</keyword>
<evidence type="ECO:0000256" key="1">
    <source>
        <dbReference type="SAM" id="MobiDB-lite"/>
    </source>
</evidence>